<protein>
    <submittedName>
        <fullName evidence="2">Uncharacterized protein</fullName>
    </submittedName>
</protein>
<evidence type="ECO:0000256" key="1">
    <source>
        <dbReference type="SAM" id="Phobius"/>
    </source>
</evidence>
<proteinExistence type="predicted"/>
<evidence type="ECO:0000313" key="3">
    <source>
        <dbReference type="Proteomes" id="UP000822862"/>
    </source>
</evidence>
<dbReference type="RefSeq" id="WP_194844754.1">
    <property type="nucleotide sequence ID" value="NZ_CP075585.1"/>
</dbReference>
<keyword evidence="1" id="KW-0812">Transmembrane</keyword>
<accession>A0ABX8Z0H5</accession>
<keyword evidence="1" id="KW-1133">Transmembrane helix</keyword>
<dbReference type="Proteomes" id="UP000822862">
    <property type="component" value="Chromosome"/>
</dbReference>
<feature type="transmembrane region" description="Helical" evidence="1">
    <location>
        <begin position="81"/>
        <end position="101"/>
    </location>
</feature>
<sequence length="250" mass="28264">MDENITPSESSESSKFIVDPLNGSERSINYGLYSKAFSYTKHYNILKIRYKIALLGWVLATFVAFSYVLSGKEVGAPIDRMISIALVAIFSSRGVLLIMLLDAEIYHRLLNASFLANLEMEIKGISKSRMHKNMMKLLLPEANPKSRKEYEKSLTPLALKFERFICWIFTGEKGNGLDPVFYDSLFYCGSCFCLWVIAGISISTYFYYHYYTIAAIACGILTPIISFSICIHLIKRVLESGISKFKKGKG</sequence>
<name>A0ABX8Z0H5_9BACT</name>
<gene>
    <name evidence="2" type="ORF">RHAB15C_0001044</name>
</gene>
<feature type="transmembrane region" description="Helical" evidence="1">
    <location>
        <begin position="185"/>
        <end position="207"/>
    </location>
</feature>
<reference evidence="2 3" key="1">
    <citation type="submission" date="2021-05" db="EMBL/GenBank/DDBJ databases">
        <title>Ecology and evolution of chlamydial symbionts of arthropods.</title>
        <authorList>
            <person name="Halter T."/>
            <person name="Sixt B.S."/>
            <person name="Toenshoff E.R."/>
            <person name="Koestlbacher S."/>
            <person name="Schulz F."/>
            <person name="Kostanjsek R."/>
            <person name="Collingro A."/>
            <person name="Hendrickx F."/>
            <person name="Horn M."/>
        </authorList>
    </citation>
    <scope>NUCLEOTIDE SEQUENCE [LARGE SCALE GENOMIC DNA]</scope>
    <source>
        <strain evidence="2 3">15C</strain>
    </source>
</reference>
<keyword evidence="1" id="KW-0472">Membrane</keyword>
<dbReference type="EMBL" id="CP075585">
    <property type="protein sequence ID" value="QZA59159.1"/>
    <property type="molecule type" value="Genomic_DNA"/>
</dbReference>
<feature type="transmembrane region" description="Helical" evidence="1">
    <location>
        <begin position="213"/>
        <end position="234"/>
    </location>
</feature>
<organism evidence="2 3">
    <name type="scientific">Candidatus Rhabdochlamydia porcellionis</name>
    <dbReference type="NCBI Taxonomy" id="225148"/>
    <lineage>
        <taxon>Bacteria</taxon>
        <taxon>Pseudomonadati</taxon>
        <taxon>Chlamydiota</taxon>
        <taxon>Chlamydiia</taxon>
        <taxon>Parachlamydiales</taxon>
        <taxon>Candidatus Rhabdochlamydiaceae</taxon>
        <taxon>Candidatus Rhabdochlamydia</taxon>
    </lineage>
</organism>
<keyword evidence="3" id="KW-1185">Reference proteome</keyword>
<feature type="transmembrane region" description="Helical" evidence="1">
    <location>
        <begin position="52"/>
        <end position="69"/>
    </location>
</feature>
<evidence type="ECO:0000313" key="2">
    <source>
        <dbReference type="EMBL" id="QZA59159.1"/>
    </source>
</evidence>